<feature type="coiled-coil region" evidence="1">
    <location>
        <begin position="160"/>
        <end position="225"/>
    </location>
</feature>
<keyword evidence="3" id="KW-1185">Reference proteome</keyword>
<evidence type="ECO:0000313" key="4">
    <source>
        <dbReference type="RefSeq" id="XP_017775366.1"/>
    </source>
</evidence>
<evidence type="ECO:0000256" key="2">
    <source>
        <dbReference type="SAM" id="MobiDB-lite"/>
    </source>
</evidence>
<dbReference type="GeneID" id="108561808"/>
<proteinExistence type="predicted"/>
<evidence type="ECO:0000313" key="3">
    <source>
        <dbReference type="Proteomes" id="UP000695000"/>
    </source>
</evidence>
<name>A0ABM1MLB6_NICVS</name>
<feature type="region of interest" description="Disordered" evidence="2">
    <location>
        <begin position="1"/>
        <end position="32"/>
    </location>
</feature>
<protein>
    <submittedName>
        <fullName evidence="4">CAP-Gly domain-containing linker protein 1 homolog</fullName>
    </submittedName>
</protein>
<organism evidence="3 4">
    <name type="scientific">Nicrophorus vespilloides</name>
    <name type="common">Boreal carrion beetle</name>
    <dbReference type="NCBI Taxonomy" id="110193"/>
    <lineage>
        <taxon>Eukaryota</taxon>
        <taxon>Metazoa</taxon>
        <taxon>Ecdysozoa</taxon>
        <taxon>Arthropoda</taxon>
        <taxon>Hexapoda</taxon>
        <taxon>Insecta</taxon>
        <taxon>Pterygota</taxon>
        <taxon>Neoptera</taxon>
        <taxon>Endopterygota</taxon>
        <taxon>Coleoptera</taxon>
        <taxon>Polyphaga</taxon>
        <taxon>Staphyliniformia</taxon>
        <taxon>Silphidae</taxon>
        <taxon>Nicrophorinae</taxon>
        <taxon>Nicrophorus</taxon>
    </lineage>
</organism>
<sequence length="257" mass="30980">MFDVMNMNCRSTSGSVSSKHTGSPRRSDNMNSRMSKLKEKLKGYTLCHLRKEVKKLRKNVETSSVSYQQLEEYLDLERHEHMMLQREFASYQQKQDEIIQQKHHEYNELRNHYEERNARNEDMILELTDRIKSMDLEMREKNMVQENDCKNFVKESVLEVTSLQAVLEMKQEEIRQMRVKMMTLQSKVDLLPETENLLGQLKLRCEDLECQIMNQRNAKMHLELDNNKLRQLHELESKERDTLMMMNEMLKWKLQKM</sequence>
<reference evidence="4" key="1">
    <citation type="submission" date="2025-08" db="UniProtKB">
        <authorList>
            <consortium name="RefSeq"/>
        </authorList>
    </citation>
    <scope>IDENTIFICATION</scope>
    <source>
        <tissue evidence="4">Whole Larva</tissue>
    </source>
</reference>
<gene>
    <name evidence="4" type="primary">LOC108561808</name>
</gene>
<dbReference type="Proteomes" id="UP000695000">
    <property type="component" value="Unplaced"/>
</dbReference>
<keyword evidence="1" id="KW-0175">Coiled coil</keyword>
<evidence type="ECO:0000256" key="1">
    <source>
        <dbReference type="SAM" id="Coils"/>
    </source>
</evidence>
<accession>A0ABM1MLB6</accession>
<feature type="compositionally biased region" description="Polar residues" evidence="2">
    <location>
        <begin position="8"/>
        <end position="21"/>
    </location>
</feature>
<dbReference type="RefSeq" id="XP_017775366.1">
    <property type="nucleotide sequence ID" value="XM_017919877.1"/>
</dbReference>